<evidence type="ECO:0000259" key="4">
    <source>
        <dbReference type="Pfam" id="PF13802"/>
    </source>
</evidence>
<proteinExistence type="inferred from homology"/>
<feature type="domain" description="Glycoside hydrolase family 31 TIM barrel" evidence="3">
    <location>
        <begin position="246"/>
        <end position="581"/>
    </location>
</feature>
<accession>A0ABU2LNN2</accession>
<dbReference type="Gene3D" id="2.60.40.1180">
    <property type="entry name" value="Golgi alpha-mannosidase II"/>
    <property type="match status" value="1"/>
</dbReference>
<keyword evidence="2" id="KW-0326">Glycosidase</keyword>
<dbReference type="Gene3D" id="3.20.20.80">
    <property type="entry name" value="Glycosidases"/>
    <property type="match status" value="1"/>
</dbReference>
<protein>
    <submittedName>
        <fullName evidence="6">Glycoside hydrolase family 31 protein</fullName>
    </submittedName>
</protein>
<dbReference type="SUPFAM" id="SSF74650">
    <property type="entry name" value="Galactose mutarotase-like"/>
    <property type="match status" value="1"/>
</dbReference>
<dbReference type="GO" id="GO:0016787">
    <property type="term" value="F:hydrolase activity"/>
    <property type="evidence" value="ECO:0007669"/>
    <property type="project" value="UniProtKB-KW"/>
</dbReference>
<dbReference type="InterPro" id="IPR048395">
    <property type="entry name" value="Glyco_hydro_31_C"/>
</dbReference>
<dbReference type="CDD" id="cd06591">
    <property type="entry name" value="GH31_xylosidase_XylS"/>
    <property type="match status" value="1"/>
</dbReference>
<dbReference type="PANTHER" id="PTHR43863">
    <property type="entry name" value="HYDROLASE, PUTATIVE (AFU_ORTHOLOGUE AFUA_1G03140)-RELATED"/>
    <property type="match status" value="1"/>
</dbReference>
<dbReference type="SUPFAM" id="SSF51011">
    <property type="entry name" value="Glycosyl hydrolase domain"/>
    <property type="match status" value="1"/>
</dbReference>
<keyword evidence="7" id="KW-1185">Reference proteome</keyword>
<sequence length="684" mass="76007">MPSTDPGATFTEHAGGLEWTGEHETLRVEPWGPDAVRVRATLGPIRDDIPGALLERPAGRAEITVPDLTGLTVFANGLGSPTDPVPPARLVNGRLTAELTVDGRLRFVRTDDGRELLAERRAHFWWPGTRVHTPVGHGYRRLEQHFAAYEGERLYGLGQHQQGRLDRKGTVLDLVQRNTEISIPFALSNRGYGLLWNSPAVGRVELVETGTRWVADAARQIDYWITAGDTPADILRSYADATGHAPEMPEWGTGFWQCKLRYRTQDELLAVAREHKRRGLPMSVIVADFFHWTRLGDWRFDPAEWPDPAAMVRELAELGIKLMVSIWPSVNQSSENYDELARRGLFAANEFGTAAHATWVDKGADHRITVSFLDPTNPATRAFVWEKVRANYQSLGINLWWLDACEPEMKPAHPANLRYHAGQGQEVANLYPREIARTFHEGMASSGDTDGMSFSRSAWAGSQRYGTAVWSGDIGTDFAALRAQIAAGLSIGISGIPWWTTDIGGFHGGDPDDPAYREVLVRWFQFGAFCPIFRLHGFRLPWLPLGGAMTGGPNEVWSYGEEAYDIMARYLAVRERIRPYVGEQMRTAAREGLPVMRPLFLEFPDDDRAWTVADQFLLGPDLLVAPVTEAGATSREVYLPAGATWTCAWTGETRPGGATVVLDAPLDRIPLLLRDEARLPIAGE</sequence>
<name>A0ABU2LNN2_9ACTN</name>
<comment type="similarity">
    <text evidence="1 2">Belongs to the glycosyl hydrolase 31 family.</text>
</comment>
<evidence type="ECO:0000256" key="1">
    <source>
        <dbReference type="ARBA" id="ARBA00007806"/>
    </source>
</evidence>
<dbReference type="Pfam" id="PF01055">
    <property type="entry name" value="Glyco_hydro_31_2nd"/>
    <property type="match status" value="1"/>
</dbReference>
<dbReference type="SUPFAM" id="SSF51445">
    <property type="entry name" value="(Trans)glycosidases"/>
    <property type="match status" value="1"/>
</dbReference>
<dbReference type="PANTHER" id="PTHR43863:SF2">
    <property type="entry name" value="MALTASE-GLUCOAMYLASE"/>
    <property type="match status" value="1"/>
</dbReference>
<dbReference type="Pfam" id="PF21365">
    <property type="entry name" value="Glyco_hydro_31_3rd"/>
    <property type="match status" value="1"/>
</dbReference>
<dbReference type="RefSeq" id="WP_311598341.1">
    <property type="nucleotide sequence ID" value="NZ_JAVREM010000012.1"/>
</dbReference>
<evidence type="ECO:0000256" key="2">
    <source>
        <dbReference type="RuleBase" id="RU361185"/>
    </source>
</evidence>
<dbReference type="InterPro" id="IPR013780">
    <property type="entry name" value="Glyco_hydro_b"/>
</dbReference>
<comment type="caution">
    <text evidence="6">The sequence shown here is derived from an EMBL/GenBank/DDBJ whole genome shotgun (WGS) entry which is preliminary data.</text>
</comment>
<feature type="domain" description="Glycoside hydrolase family 31 N-terminal" evidence="4">
    <location>
        <begin position="104"/>
        <end position="201"/>
    </location>
</feature>
<dbReference type="InterPro" id="IPR025887">
    <property type="entry name" value="Glyco_hydro_31_N_dom"/>
</dbReference>
<evidence type="ECO:0000259" key="3">
    <source>
        <dbReference type="Pfam" id="PF01055"/>
    </source>
</evidence>
<feature type="domain" description="Glycosyl hydrolase family 31 C-terminal" evidence="5">
    <location>
        <begin position="592"/>
        <end position="675"/>
    </location>
</feature>
<reference evidence="7" key="1">
    <citation type="submission" date="2023-07" db="EMBL/GenBank/DDBJ databases">
        <title>30 novel species of actinomycetes from the DSMZ collection.</title>
        <authorList>
            <person name="Nouioui I."/>
        </authorList>
    </citation>
    <scope>NUCLEOTIDE SEQUENCE [LARGE SCALE GENOMIC DNA]</scope>
    <source>
        <strain evidence="7">DSM 44918</strain>
    </source>
</reference>
<dbReference type="InterPro" id="IPR000322">
    <property type="entry name" value="Glyco_hydro_31_TIM"/>
</dbReference>
<keyword evidence="2 6" id="KW-0378">Hydrolase</keyword>
<dbReference type="CDD" id="cd14752">
    <property type="entry name" value="GH31_N"/>
    <property type="match status" value="1"/>
</dbReference>
<dbReference type="EMBL" id="JAVREM010000012">
    <property type="protein sequence ID" value="MDT0319195.1"/>
    <property type="molecule type" value="Genomic_DNA"/>
</dbReference>
<evidence type="ECO:0000313" key="7">
    <source>
        <dbReference type="Proteomes" id="UP001183420"/>
    </source>
</evidence>
<dbReference type="InterPro" id="IPR017853">
    <property type="entry name" value="GH"/>
</dbReference>
<dbReference type="Gene3D" id="2.60.40.1760">
    <property type="entry name" value="glycosyl hydrolase (family 31)"/>
    <property type="match status" value="1"/>
</dbReference>
<evidence type="ECO:0000313" key="6">
    <source>
        <dbReference type="EMBL" id="MDT0319195.1"/>
    </source>
</evidence>
<evidence type="ECO:0000259" key="5">
    <source>
        <dbReference type="Pfam" id="PF21365"/>
    </source>
</evidence>
<dbReference type="InterPro" id="IPR051816">
    <property type="entry name" value="Glycosyl_Hydrolase_31"/>
</dbReference>
<dbReference type="Proteomes" id="UP001183420">
    <property type="component" value="Unassembled WGS sequence"/>
</dbReference>
<gene>
    <name evidence="6" type="ORF">RNC47_12695</name>
</gene>
<dbReference type="Pfam" id="PF13802">
    <property type="entry name" value="Gal_mutarotas_2"/>
    <property type="match status" value="1"/>
</dbReference>
<dbReference type="InterPro" id="IPR011013">
    <property type="entry name" value="Gal_mutarotase_sf_dom"/>
</dbReference>
<organism evidence="6 7">
    <name type="scientific">Streptomyces millisiae</name>
    <dbReference type="NCBI Taxonomy" id="3075542"/>
    <lineage>
        <taxon>Bacteria</taxon>
        <taxon>Bacillati</taxon>
        <taxon>Actinomycetota</taxon>
        <taxon>Actinomycetes</taxon>
        <taxon>Kitasatosporales</taxon>
        <taxon>Streptomycetaceae</taxon>
        <taxon>Streptomyces</taxon>
    </lineage>
</organism>